<feature type="transmembrane region" description="Helical" evidence="1">
    <location>
        <begin position="186"/>
        <end position="211"/>
    </location>
</feature>
<protein>
    <submittedName>
        <fullName evidence="2">Uncharacterized protein</fullName>
    </submittedName>
</protein>
<keyword evidence="1" id="KW-0472">Membrane</keyword>
<reference evidence="2 3" key="1">
    <citation type="submission" date="2019-04" db="EMBL/GenBank/DDBJ databases">
        <title>Friends and foes A comparative genomics study of 23 Aspergillus species from section Flavi.</title>
        <authorList>
            <consortium name="DOE Joint Genome Institute"/>
            <person name="Kjaerbolling I."/>
            <person name="Vesth T."/>
            <person name="Frisvad J.C."/>
            <person name="Nybo J.L."/>
            <person name="Theobald S."/>
            <person name="Kildgaard S."/>
            <person name="Isbrandt T."/>
            <person name="Kuo A."/>
            <person name="Sato A."/>
            <person name="Lyhne E.K."/>
            <person name="Kogle M.E."/>
            <person name="Wiebenga A."/>
            <person name="Kun R.S."/>
            <person name="Lubbers R.J."/>
            <person name="Makela M.R."/>
            <person name="Barry K."/>
            <person name="Chovatia M."/>
            <person name="Clum A."/>
            <person name="Daum C."/>
            <person name="Haridas S."/>
            <person name="He G."/>
            <person name="LaButti K."/>
            <person name="Lipzen A."/>
            <person name="Mondo S."/>
            <person name="Riley R."/>
            <person name="Salamov A."/>
            <person name="Simmons B.A."/>
            <person name="Magnuson J.K."/>
            <person name="Henrissat B."/>
            <person name="Mortensen U.H."/>
            <person name="Larsen T.O."/>
            <person name="Devries R.P."/>
            <person name="Grigoriev I.V."/>
            <person name="Machida M."/>
            <person name="Baker S.E."/>
            <person name="Andersen M.R."/>
        </authorList>
    </citation>
    <scope>NUCLEOTIDE SEQUENCE [LARGE SCALE GENOMIC DNA]</scope>
    <source>
        <strain evidence="2 3">CBS 117626</strain>
    </source>
</reference>
<evidence type="ECO:0000313" key="2">
    <source>
        <dbReference type="EMBL" id="KAE8163716.1"/>
    </source>
</evidence>
<sequence length="212" mass="23983">MTWVVKQGRLDILQMYLKAGKDSGSNQRDRSGAKLTSLKLFKLICCVSESLTALVVKAVPGLLYEQNSDARTALNIELNEITNAVDVGWETAFHIAAKRDLWSAQLSTGRQDVDINGLIYNLLRDRRIHIHPMSVLAMKHLTRPTALRLLLLSEEVLLLIRFSWLHVKQAGCLSYLMSCQMLLFAFLPYIIWFAHLPLIIWVFSVGSCCVLV</sequence>
<dbReference type="Proteomes" id="UP000326950">
    <property type="component" value="Unassembled WGS sequence"/>
</dbReference>
<accession>A0A5N6UYK6</accession>
<dbReference type="OrthoDB" id="539213at2759"/>
<organism evidence="2 3">
    <name type="scientific">Aspergillus tamarii</name>
    <dbReference type="NCBI Taxonomy" id="41984"/>
    <lineage>
        <taxon>Eukaryota</taxon>
        <taxon>Fungi</taxon>
        <taxon>Dikarya</taxon>
        <taxon>Ascomycota</taxon>
        <taxon>Pezizomycotina</taxon>
        <taxon>Eurotiomycetes</taxon>
        <taxon>Eurotiomycetidae</taxon>
        <taxon>Eurotiales</taxon>
        <taxon>Aspergillaceae</taxon>
        <taxon>Aspergillus</taxon>
        <taxon>Aspergillus subgen. Circumdati</taxon>
    </lineage>
</organism>
<keyword evidence="3" id="KW-1185">Reference proteome</keyword>
<dbReference type="AlphaFoldDB" id="A0A5N6UYK6"/>
<gene>
    <name evidence="2" type="ORF">BDV40DRAFT_287595</name>
</gene>
<evidence type="ECO:0000256" key="1">
    <source>
        <dbReference type="SAM" id="Phobius"/>
    </source>
</evidence>
<keyword evidence="1" id="KW-0812">Transmembrane</keyword>
<dbReference type="EMBL" id="ML738615">
    <property type="protein sequence ID" value="KAE8163716.1"/>
    <property type="molecule type" value="Genomic_DNA"/>
</dbReference>
<name>A0A5N6UYK6_ASPTM</name>
<keyword evidence="1" id="KW-1133">Transmembrane helix</keyword>
<proteinExistence type="predicted"/>
<evidence type="ECO:0000313" key="3">
    <source>
        <dbReference type="Proteomes" id="UP000326950"/>
    </source>
</evidence>